<feature type="non-terminal residue" evidence="1">
    <location>
        <position position="1"/>
    </location>
</feature>
<gene>
    <name evidence="1" type="ORF">ADUPG1_002064</name>
</gene>
<dbReference type="Proteomes" id="UP001057375">
    <property type="component" value="Unassembled WGS sequence"/>
</dbReference>
<comment type="caution">
    <text evidence="1">The sequence shown here is derived from an EMBL/GenBank/DDBJ whole genome shotgun (WGS) entry which is preliminary data.</text>
</comment>
<evidence type="ECO:0000313" key="2">
    <source>
        <dbReference type="Proteomes" id="UP001057375"/>
    </source>
</evidence>
<reference evidence="1" key="1">
    <citation type="submission" date="2022-03" db="EMBL/GenBank/DDBJ databases">
        <title>Draft genome sequence of Aduncisulcus paluster, a free-living microaerophilic Fornicata.</title>
        <authorList>
            <person name="Yuyama I."/>
            <person name="Kume K."/>
            <person name="Tamura T."/>
            <person name="Inagaki Y."/>
            <person name="Hashimoto T."/>
        </authorList>
    </citation>
    <scope>NUCLEOTIDE SEQUENCE</scope>
    <source>
        <strain evidence="1">NY0171</strain>
    </source>
</reference>
<name>A0ABQ5KGA3_9EUKA</name>
<organism evidence="1 2">
    <name type="scientific">Aduncisulcus paluster</name>
    <dbReference type="NCBI Taxonomy" id="2918883"/>
    <lineage>
        <taxon>Eukaryota</taxon>
        <taxon>Metamonada</taxon>
        <taxon>Carpediemonas-like organisms</taxon>
        <taxon>Aduncisulcus</taxon>
    </lineage>
</organism>
<dbReference type="EMBL" id="BQXS01002182">
    <property type="protein sequence ID" value="GKT31537.1"/>
    <property type="molecule type" value="Genomic_DNA"/>
</dbReference>
<sequence>GTVQPLGELHIPILPFRSAGGAGFVELTGNLQCPGTMGAGATGGEGESQGHSRTAQDVFNGSIGGHDFVSFQYSYKVTTGSGEQQSTQTYEFMVTAIVTPPSSYRLEIRREGVFAGLARAVGFTDLEFESDEFNKKFKIKATPERFAYDVLNPRTMERIMAGC</sequence>
<proteinExistence type="predicted"/>
<protein>
    <submittedName>
        <fullName evidence="1">Uncharacterized protein</fullName>
    </submittedName>
</protein>
<evidence type="ECO:0000313" key="1">
    <source>
        <dbReference type="EMBL" id="GKT31537.1"/>
    </source>
</evidence>
<keyword evidence="2" id="KW-1185">Reference proteome</keyword>
<accession>A0ABQ5KGA3</accession>